<dbReference type="Proteomes" id="UP001212326">
    <property type="component" value="Chromosome"/>
</dbReference>
<accession>A0ABY7P0E6</accession>
<proteinExistence type="predicted"/>
<name>A0ABY7P0E6_9ACTN</name>
<dbReference type="Pfam" id="PF03328">
    <property type="entry name" value="HpcH_HpaI"/>
    <property type="match status" value="1"/>
</dbReference>
<keyword evidence="4" id="KW-1185">Reference proteome</keyword>
<dbReference type="Gene3D" id="3.20.20.60">
    <property type="entry name" value="Phosphoenolpyruvate-binding domains"/>
    <property type="match status" value="1"/>
</dbReference>
<keyword evidence="1" id="KW-0479">Metal-binding</keyword>
<dbReference type="EMBL" id="CP115300">
    <property type="protein sequence ID" value="WBO61743.1"/>
    <property type="molecule type" value="Genomic_DNA"/>
</dbReference>
<gene>
    <name evidence="3" type="ORF">O1G22_02175</name>
</gene>
<evidence type="ECO:0000313" key="4">
    <source>
        <dbReference type="Proteomes" id="UP001212326"/>
    </source>
</evidence>
<keyword evidence="3" id="KW-0456">Lyase</keyword>
<dbReference type="SUPFAM" id="SSF51621">
    <property type="entry name" value="Phosphoenolpyruvate/pyruvate domain"/>
    <property type="match status" value="1"/>
</dbReference>
<reference evidence="3 4" key="1">
    <citation type="submission" date="2022-12" db="EMBL/GenBank/DDBJ databases">
        <authorList>
            <person name="Mo P."/>
        </authorList>
    </citation>
    <scope>NUCLEOTIDE SEQUENCE [LARGE SCALE GENOMIC DNA]</scope>
    <source>
        <strain evidence="3 4">HUAS 2-6</strain>
    </source>
</reference>
<dbReference type="GO" id="GO:0016829">
    <property type="term" value="F:lyase activity"/>
    <property type="evidence" value="ECO:0007669"/>
    <property type="project" value="UniProtKB-KW"/>
</dbReference>
<dbReference type="InterPro" id="IPR015813">
    <property type="entry name" value="Pyrv/PenolPyrv_kinase-like_dom"/>
</dbReference>
<evidence type="ECO:0000256" key="1">
    <source>
        <dbReference type="ARBA" id="ARBA00022723"/>
    </source>
</evidence>
<feature type="domain" description="HpcH/HpaI aldolase/citrate lyase" evidence="2">
    <location>
        <begin position="17"/>
        <end position="66"/>
    </location>
</feature>
<evidence type="ECO:0000259" key="2">
    <source>
        <dbReference type="Pfam" id="PF03328"/>
    </source>
</evidence>
<sequence length="78" mass="8973">MRRGVALRCRRHRHRHTLLFVPGSRRDRFDKAASAGADRVVIDLQDTVAPEDEGDARHSATAWLAQGNRCRRSAPWRR</sequence>
<protein>
    <submittedName>
        <fullName evidence="3">Aldolase/citrate lyase family protein</fullName>
    </submittedName>
</protein>
<dbReference type="InterPro" id="IPR040442">
    <property type="entry name" value="Pyrv_kinase-like_dom_sf"/>
</dbReference>
<organism evidence="3 4">
    <name type="scientific">Streptomyces camelliae</name>
    <dbReference type="NCBI Taxonomy" id="3004093"/>
    <lineage>
        <taxon>Bacteria</taxon>
        <taxon>Bacillati</taxon>
        <taxon>Actinomycetota</taxon>
        <taxon>Actinomycetes</taxon>
        <taxon>Kitasatosporales</taxon>
        <taxon>Streptomycetaceae</taxon>
        <taxon>Streptomyces</taxon>
    </lineage>
</organism>
<evidence type="ECO:0000313" key="3">
    <source>
        <dbReference type="EMBL" id="WBO61743.1"/>
    </source>
</evidence>
<dbReference type="InterPro" id="IPR005000">
    <property type="entry name" value="Aldolase/citrate-lyase_domain"/>
</dbReference>